<dbReference type="AlphaFoldDB" id="A0A517QYQ7"/>
<organism evidence="4 5">
    <name type="scientific">Stratiformator vulcanicus</name>
    <dbReference type="NCBI Taxonomy" id="2527980"/>
    <lineage>
        <taxon>Bacteria</taxon>
        <taxon>Pseudomonadati</taxon>
        <taxon>Planctomycetota</taxon>
        <taxon>Planctomycetia</taxon>
        <taxon>Planctomycetales</taxon>
        <taxon>Planctomycetaceae</taxon>
        <taxon>Stratiformator</taxon>
    </lineage>
</organism>
<dbReference type="InterPro" id="IPR050300">
    <property type="entry name" value="GDXG_lipolytic_enzyme"/>
</dbReference>
<dbReference type="RefSeq" id="WP_145362963.1">
    <property type="nucleotide sequence ID" value="NZ_CP036268.1"/>
</dbReference>
<evidence type="ECO:0000313" key="5">
    <source>
        <dbReference type="Proteomes" id="UP000317318"/>
    </source>
</evidence>
<keyword evidence="1 4" id="KW-0378">Hydrolase</keyword>
<evidence type="ECO:0000256" key="1">
    <source>
        <dbReference type="ARBA" id="ARBA00022801"/>
    </source>
</evidence>
<keyword evidence="2" id="KW-0732">Signal</keyword>
<dbReference type="InterPro" id="IPR049492">
    <property type="entry name" value="BD-FAE-like_dom"/>
</dbReference>
<reference evidence="4 5" key="1">
    <citation type="submission" date="2019-02" db="EMBL/GenBank/DDBJ databases">
        <title>Deep-cultivation of Planctomycetes and their phenomic and genomic characterization uncovers novel biology.</title>
        <authorList>
            <person name="Wiegand S."/>
            <person name="Jogler M."/>
            <person name="Boedeker C."/>
            <person name="Pinto D."/>
            <person name="Vollmers J."/>
            <person name="Rivas-Marin E."/>
            <person name="Kohn T."/>
            <person name="Peeters S.H."/>
            <person name="Heuer A."/>
            <person name="Rast P."/>
            <person name="Oberbeckmann S."/>
            <person name="Bunk B."/>
            <person name="Jeske O."/>
            <person name="Meyerdierks A."/>
            <person name="Storesund J.E."/>
            <person name="Kallscheuer N."/>
            <person name="Luecker S."/>
            <person name="Lage O.M."/>
            <person name="Pohl T."/>
            <person name="Merkel B.J."/>
            <person name="Hornburger P."/>
            <person name="Mueller R.-W."/>
            <person name="Bruemmer F."/>
            <person name="Labrenz M."/>
            <person name="Spormann A.M."/>
            <person name="Op den Camp H."/>
            <person name="Overmann J."/>
            <person name="Amann R."/>
            <person name="Jetten M.S.M."/>
            <person name="Mascher T."/>
            <person name="Medema M.H."/>
            <person name="Devos D.P."/>
            <person name="Kaster A.-K."/>
            <person name="Ovreas L."/>
            <person name="Rohde M."/>
            <person name="Galperin M.Y."/>
            <person name="Jogler C."/>
        </authorList>
    </citation>
    <scope>NUCLEOTIDE SEQUENCE [LARGE SCALE GENOMIC DNA]</scope>
    <source>
        <strain evidence="4 5">Pan189</strain>
    </source>
</reference>
<protein>
    <submittedName>
        <fullName evidence="4">Carboxylesterase NlhH</fullName>
        <ecNumber evidence="4">3.1.1.1</ecNumber>
    </submittedName>
</protein>
<dbReference type="Gene3D" id="3.40.50.1820">
    <property type="entry name" value="alpha/beta hydrolase"/>
    <property type="match status" value="1"/>
</dbReference>
<gene>
    <name evidence="4" type="primary">nlhH_2</name>
    <name evidence="4" type="ORF">Pan189_11490</name>
</gene>
<accession>A0A517QYQ7</accession>
<dbReference type="SUPFAM" id="SSF53474">
    <property type="entry name" value="alpha/beta-Hydrolases"/>
    <property type="match status" value="1"/>
</dbReference>
<dbReference type="OrthoDB" id="9815425at2"/>
<evidence type="ECO:0000313" key="4">
    <source>
        <dbReference type="EMBL" id="QDT36786.1"/>
    </source>
</evidence>
<evidence type="ECO:0000259" key="3">
    <source>
        <dbReference type="Pfam" id="PF20434"/>
    </source>
</evidence>
<keyword evidence="5" id="KW-1185">Reference proteome</keyword>
<sequence precursor="true">MTNTTDFLAAAIALILTAAVQFAAMADEHPAPSRHTYKTVGDRELTVDVFEPTGKAPSGGRPAIVFFHGGGWVFGKPADYHAACRRYAEKGLVVLAFEYRLSIKEDGSYPHPDITPVESTLDARSAMRWLRANATKFGVDPDRIAVAGRSAGGQLAMATVLLDKLNEKSDDLSVDPAANLLILYSSNFNTLEQWVDRILAKRRNEIWSISPHHNLKAGVPPTIAFHGTEDDTVPYWVVLHFRKKTTRLGNDFTLVPIEGKKHLLGEEDGPYGVYLTEDVLKRTDEFLEKHGYLD</sequence>
<dbReference type="EC" id="3.1.1.1" evidence="4"/>
<feature type="chain" id="PRO_5021964602" evidence="2">
    <location>
        <begin position="24"/>
        <end position="294"/>
    </location>
</feature>
<feature type="signal peptide" evidence="2">
    <location>
        <begin position="1"/>
        <end position="23"/>
    </location>
</feature>
<dbReference type="Pfam" id="PF20434">
    <property type="entry name" value="BD-FAE"/>
    <property type="match status" value="1"/>
</dbReference>
<name>A0A517QYQ7_9PLAN</name>
<dbReference type="GO" id="GO:0106435">
    <property type="term" value="F:carboxylesterase activity"/>
    <property type="evidence" value="ECO:0007669"/>
    <property type="project" value="UniProtKB-EC"/>
</dbReference>
<dbReference type="PANTHER" id="PTHR48081">
    <property type="entry name" value="AB HYDROLASE SUPERFAMILY PROTEIN C4A8.06C"/>
    <property type="match status" value="1"/>
</dbReference>
<dbReference type="KEGG" id="svp:Pan189_11490"/>
<feature type="domain" description="BD-FAE-like" evidence="3">
    <location>
        <begin position="48"/>
        <end position="236"/>
    </location>
</feature>
<dbReference type="EMBL" id="CP036268">
    <property type="protein sequence ID" value="QDT36786.1"/>
    <property type="molecule type" value="Genomic_DNA"/>
</dbReference>
<proteinExistence type="predicted"/>
<dbReference type="InterPro" id="IPR029058">
    <property type="entry name" value="AB_hydrolase_fold"/>
</dbReference>
<evidence type="ECO:0000256" key="2">
    <source>
        <dbReference type="SAM" id="SignalP"/>
    </source>
</evidence>
<dbReference type="Proteomes" id="UP000317318">
    <property type="component" value="Chromosome"/>
</dbReference>